<reference evidence="2" key="1">
    <citation type="submission" date="2016-03" db="EMBL/GenBank/DDBJ databases">
        <authorList>
            <person name="Guldener U."/>
        </authorList>
    </citation>
    <scope>NUCLEOTIDE SEQUENCE [LARGE SCALE GENOMIC DNA]</scope>
</reference>
<evidence type="ECO:0000313" key="2">
    <source>
        <dbReference type="Proteomes" id="UP000177625"/>
    </source>
</evidence>
<dbReference type="EMBL" id="FJVC01000432">
    <property type="protein sequence ID" value="CZT50461.1"/>
    <property type="molecule type" value="Genomic_DNA"/>
</dbReference>
<sequence>MHAMQTVCEREQVSLLDIKGTRMCITPWLGDRLSSKTLYGKFYPSQKYYAILLRLLLHPSSGPQLTTVEVEIAVEHSTYGAVTEGYIKLRSFVTEAYWKVDDHLTSSLAEKDQHPPEHPLKKYWSWN</sequence>
<gene>
    <name evidence="1" type="ORF">RSE6_11448</name>
</gene>
<protein>
    <submittedName>
        <fullName evidence="1">Uncharacterized protein</fullName>
    </submittedName>
</protein>
<accession>A0A1E1MMZ7</accession>
<organism evidence="1 2">
    <name type="scientific">Rhynchosporium secalis</name>
    <name type="common">Barley scald fungus</name>
    <dbReference type="NCBI Taxonomy" id="38038"/>
    <lineage>
        <taxon>Eukaryota</taxon>
        <taxon>Fungi</taxon>
        <taxon>Dikarya</taxon>
        <taxon>Ascomycota</taxon>
        <taxon>Pezizomycotina</taxon>
        <taxon>Leotiomycetes</taxon>
        <taxon>Helotiales</taxon>
        <taxon>Ploettnerulaceae</taxon>
        <taxon>Rhynchosporium</taxon>
    </lineage>
</organism>
<name>A0A1E1MMZ7_RHYSE</name>
<dbReference type="Proteomes" id="UP000177625">
    <property type="component" value="Unassembled WGS sequence"/>
</dbReference>
<evidence type="ECO:0000313" key="1">
    <source>
        <dbReference type="EMBL" id="CZT50461.1"/>
    </source>
</evidence>
<keyword evidence="2" id="KW-1185">Reference proteome</keyword>
<proteinExistence type="predicted"/>
<dbReference type="AlphaFoldDB" id="A0A1E1MMZ7"/>